<dbReference type="Gene3D" id="3.80.10.10">
    <property type="entry name" value="Ribonuclease Inhibitor"/>
    <property type="match status" value="1"/>
</dbReference>
<dbReference type="PANTHER" id="PTHR32212:SF269">
    <property type="entry name" value="F-BOX_RNI_FBD-LIKE DOMAIN PROTEIN"/>
    <property type="match status" value="1"/>
</dbReference>
<dbReference type="PANTHER" id="PTHR32212">
    <property type="entry name" value="CYCLIN-LIKE F-BOX"/>
    <property type="match status" value="1"/>
</dbReference>
<reference evidence="3" key="1">
    <citation type="journal article" date="2018" name="Nat. Plants">
        <title>Whole-genome landscape of Medicago truncatula symbiotic genes.</title>
        <authorList>
            <person name="Pecrix Y."/>
            <person name="Staton S.E."/>
            <person name="Sallet E."/>
            <person name="Lelandais-Briere C."/>
            <person name="Moreau S."/>
            <person name="Carrere S."/>
            <person name="Blein T."/>
            <person name="Jardinaud M.F."/>
            <person name="Latrasse D."/>
            <person name="Zouine M."/>
            <person name="Zahm M."/>
            <person name="Kreplak J."/>
            <person name="Mayjonade B."/>
            <person name="Satge C."/>
            <person name="Perez M."/>
            <person name="Cauet S."/>
            <person name="Marande W."/>
            <person name="Chantry-Darmon C."/>
            <person name="Lopez-Roques C."/>
            <person name="Bouchez O."/>
            <person name="Berard A."/>
            <person name="Debelle F."/>
            <person name="Munos S."/>
            <person name="Bendahmane A."/>
            <person name="Berges H."/>
            <person name="Niebel A."/>
            <person name="Buitink J."/>
            <person name="Frugier F."/>
            <person name="Benhamed M."/>
            <person name="Crespi M."/>
            <person name="Gouzy J."/>
            <person name="Gamas P."/>
        </authorList>
    </citation>
    <scope>NUCLEOTIDE SEQUENCE [LARGE SCALE GENOMIC DNA]</scope>
    <source>
        <strain evidence="3">cv. Jemalong A17</strain>
    </source>
</reference>
<dbReference type="Proteomes" id="UP000265566">
    <property type="component" value="Chromosome 6"/>
</dbReference>
<protein>
    <submittedName>
        <fullName evidence="2">Putative F-box domain, leucine-rich repeat domain, L domain-containing protein</fullName>
    </submittedName>
</protein>
<dbReference type="InterPro" id="IPR032675">
    <property type="entry name" value="LRR_dom_sf"/>
</dbReference>
<name>A0A396HB62_MEDTR</name>
<organism evidence="2 3">
    <name type="scientific">Medicago truncatula</name>
    <name type="common">Barrel medic</name>
    <name type="synonym">Medicago tribuloides</name>
    <dbReference type="NCBI Taxonomy" id="3880"/>
    <lineage>
        <taxon>Eukaryota</taxon>
        <taxon>Viridiplantae</taxon>
        <taxon>Streptophyta</taxon>
        <taxon>Embryophyta</taxon>
        <taxon>Tracheophyta</taxon>
        <taxon>Spermatophyta</taxon>
        <taxon>Magnoliopsida</taxon>
        <taxon>eudicotyledons</taxon>
        <taxon>Gunneridae</taxon>
        <taxon>Pentapetalae</taxon>
        <taxon>rosids</taxon>
        <taxon>fabids</taxon>
        <taxon>Fabales</taxon>
        <taxon>Fabaceae</taxon>
        <taxon>Papilionoideae</taxon>
        <taxon>50 kb inversion clade</taxon>
        <taxon>NPAAA clade</taxon>
        <taxon>Hologalegina</taxon>
        <taxon>IRL clade</taxon>
        <taxon>Trifolieae</taxon>
        <taxon>Medicago</taxon>
    </lineage>
</organism>
<dbReference type="Gene3D" id="1.20.1280.50">
    <property type="match status" value="1"/>
</dbReference>
<dbReference type="InterPro" id="IPR001810">
    <property type="entry name" value="F-box_dom"/>
</dbReference>
<dbReference type="CDD" id="cd22160">
    <property type="entry name" value="F-box_AtFBL13-like"/>
    <property type="match status" value="1"/>
</dbReference>
<dbReference type="SUPFAM" id="SSF81383">
    <property type="entry name" value="F-box domain"/>
    <property type="match status" value="1"/>
</dbReference>
<accession>A0A396HB62</accession>
<dbReference type="Pfam" id="PF00646">
    <property type="entry name" value="F-box"/>
    <property type="match status" value="1"/>
</dbReference>
<dbReference type="InterPro" id="IPR036047">
    <property type="entry name" value="F-box-like_dom_sf"/>
</dbReference>
<evidence type="ECO:0000313" key="2">
    <source>
        <dbReference type="EMBL" id="RHN50466.1"/>
    </source>
</evidence>
<evidence type="ECO:0000313" key="3">
    <source>
        <dbReference type="Proteomes" id="UP000265566"/>
    </source>
</evidence>
<proteinExistence type="predicted"/>
<gene>
    <name evidence="2" type="ORF">MtrunA17_Chr6g0457681</name>
</gene>
<feature type="domain" description="F-box" evidence="1">
    <location>
        <begin position="54"/>
        <end position="107"/>
    </location>
</feature>
<dbReference type="PROSITE" id="PS50181">
    <property type="entry name" value="FBOX"/>
    <property type="match status" value="1"/>
</dbReference>
<dbReference type="EMBL" id="PSQE01000006">
    <property type="protein sequence ID" value="RHN50466.1"/>
    <property type="molecule type" value="Genomic_DNA"/>
</dbReference>
<comment type="caution">
    <text evidence="2">The sequence shown here is derived from an EMBL/GenBank/DDBJ whole genome shotgun (WGS) entry which is preliminary data.</text>
</comment>
<dbReference type="InterPro" id="IPR053781">
    <property type="entry name" value="F-box_AtFBL13-like"/>
</dbReference>
<sequence length="420" mass="48770">MVEILSSFIHTIKVFAKPYKSLYFFLLCMFKTCRRMGSPLKKVKREKHDDGETIDRLSELPDCVLLHILSLLKTKHAVQTCILSTRWKNLWKRLSNLIVSSSQFKNLKCFIKFVGQFLSLRDESTILHDFKFQCLSDWECGMHKKSQIRTFKYVVSHNIERIFEYVVSHNVKGLHIDIQCDINYFPPSFFSCHTLTSLNLSFSDSQETLFPNSLNFPALTNLSLHYLAFRAGDDGRVKPFTLFNRLNSLTLRYCKVLGKQNICISSVTLANLIIEYCNFELNTPNLCNFVYKGIPLVKQLCGSKNNLCSVKHVNIDIDDRSLKKSAQTSLILHNWLVELANIESLTICSHTLEILYYVRDKLKVEFLLCNLKSLKVKTDRSSIHDGILEFFLQNSPSAKVELIRRLRFWDLQIIRVEDTI</sequence>
<dbReference type="Gramene" id="rna34749">
    <property type="protein sequence ID" value="RHN50466.1"/>
    <property type="gene ID" value="gene34749"/>
</dbReference>
<evidence type="ECO:0000259" key="1">
    <source>
        <dbReference type="PROSITE" id="PS50181"/>
    </source>
</evidence>
<dbReference type="AlphaFoldDB" id="A0A396HB62"/>